<dbReference type="EMBL" id="JAOQKC010000003">
    <property type="protein sequence ID" value="MCU6695828.1"/>
    <property type="molecule type" value="Genomic_DNA"/>
</dbReference>
<organism evidence="1 2">
    <name type="scientific">Laedolimicola ammoniilytica</name>
    <dbReference type="NCBI Taxonomy" id="2981771"/>
    <lineage>
        <taxon>Bacteria</taxon>
        <taxon>Bacillati</taxon>
        <taxon>Bacillota</taxon>
        <taxon>Clostridia</taxon>
        <taxon>Lachnospirales</taxon>
        <taxon>Lachnospiraceae</taxon>
        <taxon>Laedolimicola</taxon>
    </lineage>
</organism>
<dbReference type="EC" id="2.4.-.-" evidence="1"/>
<dbReference type="SUPFAM" id="SSF53756">
    <property type="entry name" value="UDP-Glycosyltransferase/glycogen phosphorylase"/>
    <property type="match status" value="1"/>
</dbReference>
<dbReference type="RefSeq" id="WP_262670615.1">
    <property type="nucleotide sequence ID" value="NZ_JAOQKC010000003.1"/>
</dbReference>
<evidence type="ECO:0000313" key="2">
    <source>
        <dbReference type="Proteomes" id="UP001652461"/>
    </source>
</evidence>
<proteinExistence type="predicted"/>
<gene>
    <name evidence="1" type="ORF">OCV63_02820</name>
</gene>
<reference evidence="1 2" key="1">
    <citation type="journal article" date="2021" name="ISME Commun">
        <title>Automated analysis of genomic sequences facilitates high-throughput and comprehensive description of bacteria.</title>
        <authorList>
            <person name="Hitch T.C.A."/>
        </authorList>
    </citation>
    <scope>NUCLEOTIDE SEQUENCE [LARGE SCALE GENOMIC DNA]</scope>
    <source>
        <strain evidence="1 2">Sanger_04</strain>
    </source>
</reference>
<protein>
    <submittedName>
        <fullName evidence="1">Glycosyltransferase</fullName>
        <ecNumber evidence="1">2.4.-.-</ecNumber>
    </submittedName>
</protein>
<comment type="caution">
    <text evidence="1">The sequence shown here is derived from an EMBL/GenBank/DDBJ whole genome shotgun (WGS) entry which is preliminary data.</text>
</comment>
<dbReference type="Gene3D" id="3.40.50.2000">
    <property type="entry name" value="Glycogen Phosphorylase B"/>
    <property type="match status" value="1"/>
</dbReference>
<sequence>MEIVFIGGPLHDEAINDIRQNTKGAIWYSADIFQKKLLKGLEKSNVKHYIFSAPLIGAYPMGYRKIQFKAPVINKNNVYCVSFFNLWGVRNLSRAYQLKRAIREKLLVNKSKSYLIIVYCAHQPYLEAARYLKENTNSSKICFYVPDLPQYMNLFKHSIIYDVAKKIDIRKINNLMKNVDSFVILTEYMKDALKIAERPYFVAEGIVESVPEIVCVNEINKKKNINIVYAGGLQTAFGIRNFIDSFVKNRDTRLRLTICGAGDEEEYIIKMTEVDGRIKYLGQLLPSEVSMILAEADILINTRTNESEYTKYSFPSKNIEYLLTGKRVVACMLDGMPNCYREYIYEIVNGDYMSAIYNAVNFTEHDKKIKLFQKYAKKNLCAEQIIRKIVEQCEDKG</sequence>
<name>A0ABT2RU45_9FIRM</name>
<evidence type="ECO:0000313" key="1">
    <source>
        <dbReference type="EMBL" id="MCU6695828.1"/>
    </source>
</evidence>
<dbReference type="Proteomes" id="UP001652461">
    <property type="component" value="Unassembled WGS sequence"/>
</dbReference>
<keyword evidence="1" id="KW-0808">Transferase</keyword>
<keyword evidence="1" id="KW-0328">Glycosyltransferase</keyword>
<accession>A0ABT2RU45</accession>
<dbReference type="GO" id="GO:0016757">
    <property type="term" value="F:glycosyltransferase activity"/>
    <property type="evidence" value="ECO:0007669"/>
    <property type="project" value="UniProtKB-KW"/>
</dbReference>
<dbReference type="Pfam" id="PF13692">
    <property type="entry name" value="Glyco_trans_1_4"/>
    <property type="match status" value="1"/>
</dbReference>
<keyword evidence="2" id="KW-1185">Reference proteome</keyword>